<dbReference type="Pfam" id="PF13456">
    <property type="entry name" value="RVT_3"/>
    <property type="match status" value="1"/>
</dbReference>
<evidence type="ECO:0000259" key="2">
    <source>
        <dbReference type="PROSITE" id="PS50879"/>
    </source>
</evidence>
<gene>
    <name evidence="3" type="primary">LOC107829719</name>
</gene>
<dbReference type="RefSeq" id="XP_016512671.1">
    <property type="nucleotide sequence ID" value="XM_016657185.1"/>
</dbReference>
<proteinExistence type="predicted"/>
<dbReference type="OMA" id="SHIHRES"/>
<dbReference type="InterPro" id="IPR036691">
    <property type="entry name" value="Endo/exonu/phosph_ase_sf"/>
</dbReference>
<dbReference type="InterPro" id="IPR026960">
    <property type="entry name" value="RVT-Znf"/>
</dbReference>
<dbReference type="InterPro" id="IPR000477">
    <property type="entry name" value="RT_dom"/>
</dbReference>
<dbReference type="PaxDb" id="4097-A0A1S4DH42"/>
<dbReference type="SMR" id="A0A1S4DH42"/>
<reference evidence="3" key="1">
    <citation type="submission" date="2025-08" db="UniProtKB">
        <authorList>
            <consortium name="RefSeq"/>
        </authorList>
    </citation>
    <scope>IDENTIFICATION</scope>
</reference>
<dbReference type="PROSITE" id="PS50878">
    <property type="entry name" value="RT_POL"/>
    <property type="match status" value="1"/>
</dbReference>
<dbReference type="PROSITE" id="PS50879">
    <property type="entry name" value="RNASE_H_1"/>
    <property type="match status" value="1"/>
</dbReference>
<dbReference type="KEGG" id="nta:107829719"/>
<evidence type="ECO:0008006" key="4">
    <source>
        <dbReference type="Google" id="ProtNLM"/>
    </source>
</evidence>
<dbReference type="GO" id="GO:0004523">
    <property type="term" value="F:RNA-DNA hybrid ribonuclease activity"/>
    <property type="evidence" value="ECO:0007669"/>
    <property type="project" value="InterPro"/>
</dbReference>
<dbReference type="CDD" id="cd01650">
    <property type="entry name" value="RT_nLTR_like"/>
    <property type="match status" value="1"/>
</dbReference>
<dbReference type="PANTHER" id="PTHR33116:SF67">
    <property type="entry name" value="REVERSE TRANSCRIPTASE"/>
    <property type="match status" value="1"/>
</dbReference>
<dbReference type="SUPFAM" id="SSF53098">
    <property type="entry name" value="Ribonuclease H-like"/>
    <property type="match status" value="1"/>
</dbReference>
<dbReference type="PANTHER" id="PTHR33116">
    <property type="entry name" value="REVERSE TRANSCRIPTASE ZINC-BINDING DOMAIN-CONTAINING PROTEIN-RELATED-RELATED"/>
    <property type="match status" value="1"/>
</dbReference>
<evidence type="ECO:0000313" key="3">
    <source>
        <dbReference type="RefSeq" id="XP_016512671.1"/>
    </source>
</evidence>
<dbReference type="OrthoDB" id="1304268at2759"/>
<feature type="domain" description="RNase H type-1" evidence="2">
    <location>
        <begin position="1215"/>
        <end position="1344"/>
    </location>
</feature>
<dbReference type="InterPro" id="IPR012337">
    <property type="entry name" value="RNaseH-like_sf"/>
</dbReference>
<dbReference type="GO" id="GO:0003676">
    <property type="term" value="F:nucleic acid binding"/>
    <property type="evidence" value="ECO:0007669"/>
    <property type="project" value="InterPro"/>
</dbReference>
<dbReference type="SUPFAM" id="SSF56219">
    <property type="entry name" value="DNase I-like"/>
    <property type="match status" value="1"/>
</dbReference>
<dbReference type="Pfam" id="PF00078">
    <property type="entry name" value="RVT_1"/>
    <property type="match status" value="1"/>
</dbReference>
<sequence>MDALIWNIRSVNTHQAFERLIKMHRKNHYEFIGLMEPMQQAKTLETYRSRIGFAQAMANVSNKIWVFLDEVFDVTVMYNMVQQLTLRLHHSETHVEFVLTLVYAKCDAIERIELWDSLYSMAADMDVPWLVGGDFNVILDEEEKFGGLPVHINEIDDFRHCINTCNLVDLGFKGSIYTWWNGRAEEDCIFERIDRCVANSEFQDTFPGIEVQHLPKIGSDHSPMQIKCDIEAPPVIKPFRFLNFWVEHASFKEIVKEHWTADFSANPYTIFNHKLKKLKKALSVWSKQTFGDIFQKIASLEEVVLVHEAEFEANPTKLNMHRLQKVNAELIKVLALEEKYWKQKAEMSWFKDGDRNTKFFHAQVRCRRKKLQLNRIQNKQGVWIEEDEEIAAEAIQFFTDQFRESAASTSFQIIDNVPVLLDMDQNEELIKQPTIEEVKAAVFGLNGDSAGSPDGYTGKFYQSCWEIIGGDVFDMVRAFFNGHDLPKCVTHTNLVLLPKKKEVCTFSDLRPISLSNFSNKVISRVIHERLVDLLPNLISEEQSGFVKGRSIVENILLTQEIVTDMRLRTKAGPNVILKLDMTKAYDRLSWLFLTKVLRKMGFSERFIGMVYGIVSNNWYSVLINGQAHGFFKSSRGVKQGDPLSPTLFILAAEALSRSLNALHSNLYFCGYGLPKWSPKINHLAYADDTIIFSSSDETSLRLIMEVLAAYESASGQLVNKSKSAVYIHNLVSSEVADKVERITGMKRQDFPIIYLGCPIFYSRRKMEYYQPMITKILDKLQSWKGKLLTIGGRAVLISHVLQSMPMHLLSAVNPPNYVITRLHKIFAQFFWSSSVTGSSRHWASWSSLCMPKEEGGIGFRSLFDVSKALFCKLWWNYRTKPSLWSSFMSQKYCKKQNSVVVPWRDGSHVWRKMLECRELTEHQILWSPKMGSSLFWYDNWTGLGALYFLVPQAFVIDESVHNVWEVIEYGEWDADKLYELLPEEFAEHIIQNIQPPVANSLDEPCWMLEARGFFSVKIAWEYVRRRAEPRTAYTRIWVKGLPFKIAFFMWKVWRNKLPLDDFFKRLGYQMASRCWCCAQPCEETMAHLFFTAYAANKVWKYYLGHAGISITGITFHQAIVRCWTANVLPRLKPIMQALPSVIIWELWKRRNSYNHEDVVTINRVVYQISNTLQSLIKLRKPGIRQVPHRWPEMIKMLEQYTPKLKYTRVLWECPASGWIKVNTDGASRGNPGRSAIGFVLRNEDGDVVYACGKEIQEGTNTTAEAKAISEALKFCLQQGHVLIELHTDSLLLKKAIVGEWKPPWCIATEVEVITNLMSRANVRVSHTLREGNKLADHLANYALDVGQIECNSFEELDIQGRKLVNSDKMQWNTSMVCIPIEIHMVVLVHCTQPIGKTLEAALMEVLRKRLKITNGGRCSIDGKAHSLQDAQDHRICKTIGPAEPKNRRLPRMYKRSGLTSLQSTKISVSVESWDLLMMKSTQHWRRQEVKTKQTFRIYRHPKRTLEETKWMKLWESIGKEVQQQEMHTGSQANTIARQSVKGYAITNWSESDEGEVKGYREPGRFGVQGSQETITRSHEQDQEKEEKCRIMEQQEDSGCIIFGSMEKGWIKKTKWGFMSKLKRVRIGNQRRGGVESMYETGVLVKEMGCSYSQYHRSHQEEEQLLYSCLAPQYDFKGWY</sequence>
<dbReference type="InterPro" id="IPR044730">
    <property type="entry name" value="RNase_H-like_dom_plant"/>
</dbReference>
<dbReference type="Pfam" id="PF13966">
    <property type="entry name" value="zf-RVT"/>
    <property type="match status" value="1"/>
</dbReference>
<dbReference type="InterPro" id="IPR036397">
    <property type="entry name" value="RNaseH_sf"/>
</dbReference>
<feature type="domain" description="Reverse transcriptase" evidence="1">
    <location>
        <begin position="478"/>
        <end position="759"/>
    </location>
</feature>
<dbReference type="CDD" id="cd06222">
    <property type="entry name" value="RNase_H_like"/>
    <property type="match status" value="1"/>
</dbReference>
<protein>
    <recommendedName>
        <fullName evidence="4">Reverse transcriptase domain-containing protein</fullName>
    </recommendedName>
</protein>
<dbReference type="InterPro" id="IPR002156">
    <property type="entry name" value="RNaseH_domain"/>
</dbReference>
<name>A0A1S4DH42_TOBAC</name>
<dbReference type="Gene3D" id="3.30.420.10">
    <property type="entry name" value="Ribonuclease H-like superfamily/Ribonuclease H"/>
    <property type="match status" value="1"/>
</dbReference>
<dbReference type="Gene3D" id="3.60.10.10">
    <property type="entry name" value="Endonuclease/exonuclease/phosphatase"/>
    <property type="match status" value="1"/>
</dbReference>
<organism evidence="3">
    <name type="scientific">Nicotiana tabacum</name>
    <name type="common">Common tobacco</name>
    <dbReference type="NCBI Taxonomy" id="4097"/>
    <lineage>
        <taxon>Eukaryota</taxon>
        <taxon>Viridiplantae</taxon>
        <taxon>Streptophyta</taxon>
        <taxon>Embryophyta</taxon>
        <taxon>Tracheophyta</taxon>
        <taxon>Spermatophyta</taxon>
        <taxon>Magnoliopsida</taxon>
        <taxon>eudicotyledons</taxon>
        <taxon>Gunneridae</taxon>
        <taxon>Pentapetalae</taxon>
        <taxon>asterids</taxon>
        <taxon>lamiids</taxon>
        <taxon>Solanales</taxon>
        <taxon>Solanaceae</taxon>
        <taxon>Nicotianoideae</taxon>
        <taxon>Nicotianeae</taxon>
        <taxon>Nicotiana</taxon>
    </lineage>
</organism>
<evidence type="ECO:0000259" key="1">
    <source>
        <dbReference type="PROSITE" id="PS50878"/>
    </source>
</evidence>
<accession>A0A1S4DH42</accession>